<dbReference type="Proteomes" id="UP000094527">
    <property type="component" value="Unassembled WGS sequence"/>
</dbReference>
<dbReference type="Gene3D" id="3.40.50.2000">
    <property type="entry name" value="Glycogen Phosphorylase B"/>
    <property type="match status" value="1"/>
</dbReference>
<comment type="caution">
    <text evidence="4">The sequence shown here is derived from an EMBL/GenBank/DDBJ whole genome shotgun (WGS) entry which is preliminary data.</text>
</comment>
<keyword evidence="3 4" id="KW-0808">Transferase</keyword>
<comment type="similarity">
    <text evidence="1">Belongs to the UDP-glycosyltransferase family.</text>
</comment>
<dbReference type="PANTHER" id="PTHR48043">
    <property type="entry name" value="EG:EG0003.4 PROTEIN-RELATED"/>
    <property type="match status" value="1"/>
</dbReference>
<keyword evidence="2" id="KW-0328">Glycosyltransferase</keyword>
<dbReference type="Pfam" id="PF00201">
    <property type="entry name" value="UDPGT"/>
    <property type="match status" value="1"/>
</dbReference>
<dbReference type="AlphaFoldDB" id="A0A1D2N1U1"/>
<name>A0A1D2N1U1_ORCCI</name>
<evidence type="ECO:0000313" key="4">
    <source>
        <dbReference type="EMBL" id="ODM98865.1"/>
    </source>
</evidence>
<dbReference type="OMA" id="NIMLEYP"/>
<dbReference type="PANTHER" id="PTHR48043:SF159">
    <property type="entry name" value="EG:EG0003.4 PROTEIN-RELATED"/>
    <property type="match status" value="1"/>
</dbReference>
<evidence type="ECO:0000256" key="1">
    <source>
        <dbReference type="ARBA" id="ARBA00009995"/>
    </source>
</evidence>
<dbReference type="EMBL" id="LJIJ01000315">
    <property type="protein sequence ID" value="ODM98865.1"/>
    <property type="molecule type" value="Genomic_DNA"/>
</dbReference>
<protein>
    <submittedName>
        <fullName evidence="4">UDP-glucuronosyltransferase 2B19</fullName>
    </submittedName>
</protein>
<evidence type="ECO:0000256" key="3">
    <source>
        <dbReference type="ARBA" id="ARBA00022679"/>
    </source>
</evidence>
<evidence type="ECO:0000313" key="5">
    <source>
        <dbReference type="Proteomes" id="UP000094527"/>
    </source>
</evidence>
<gene>
    <name evidence="4" type="ORF">Ocin01_07807</name>
</gene>
<dbReference type="InterPro" id="IPR002213">
    <property type="entry name" value="UDP_glucos_trans"/>
</dbReference>
<dbReference type="InterPro" id="IPR050271">
    <property type="entry name" value="UDP-glycosyltransferase"/>
</dbReference>
<proteinExistence type="inferred from homology"/>
<dbReference type="STRING" id="48709.A0A1D2N1U1"/>
<dbReference type="FunFam" id="3.40.50.2000:FF:000021">
    <property type="entry name" value="UDP-glucuronosyltransferase"/>
    <property type="match status" value="1"/>
</dbReference>
<dbReference type="GO" id="GO:0008194">
    <property type="term" value="F:UDP-glycosyltransferase activity"/>
    <property type="evidence" value="ECO:0007669"/>
    <property type="project" value="InterPro"/>
</dbReference>
<accession>A0A1D2N1U1</accession>
<keyword evidence="5" id="KW-1185">Reference proteome</keyword>
<dbReference type="CDD" id="cd03784">
    <property type="entry name" value="GT1_Gtf-like"/>
    <property type="match status" value="1"/>
</dbReference>
<organism evidence="4 5">
    <name type="scientific">Orchesella cincta</name>
    <name type="common">Springtail</name>
    <name type="synonym">Podura cincta</name>
    <dbReference type="NCBI Taxonomy" id="48709"/>
    <lineage>
        <taxon>Eukaryota</taxon>
        <taxon>Metazoa</taxon>
        <taxon>Ecdysozoa</taxon>
        <taxon>Arthropoda</taxon>
        <taxon>Hexapoda</taxon>
        <taxon>Collembola</taxon>
        <taxon>Entomobryomorpha</taxon>
        <taxon>Entomobryoidea</taxon>
        <taxon>Orchesellidae</taxon>
        <taxon>Orchesellinae</taxon>
        <taxon>Orchesella</taxon>
    </lineage>
</organism>
<reference evidence="4 5" key="1">
    <citation type="journal article" date="2016" name="Genome Biol. Evol.">
        <title>Gene Family Evolution Reflects Adaptation to Soil Environmental Stressors in the Genome of the Collembolan Orchesella cincta.</title>
        <authorList>
            <person name="Faddeeva-Vakhrusheva A."/>
            <person name="Derks M.F."/>
            <person name="Anvar S.Y."/>
            <person name="Agamennone V."/>
            <person name="Suring W."/>
            <person name="Smit S."/>
            <person name="van Straalen N.M."/>
            <person name="Roelofs D."/>
        </authorList>
    </citation>
    <scope>NUCLEOTIDE SEQUENCE [LARGE SCALE GENOMIC DNA]</scope>
    <source>
        <tissue evidence="4">Mixed pool</tissue>
    </source>
</reference>
<dbReference type="OrthoDB" id="5835829at2759"/>
<evidence type="ECO:0000256" key="2">
    <source>
        <dbReference type="ARBA" id="ARBA00022676"/>
    </source>
</evidence>
<sequence length="345" mass="39195">MIKETCEKSYDLPIVKSLLNEKFDLVFIQPMFNECIFGLIYRMQIPFLLFTPTTIPSWVAGKVGGNFPSSITPNIMLEYPPEMSFFQRFLNLGMDTVAEVYMSLWYEPMIEKIYREKLGEDIPSVAEIYTNASLVLSNGHFSLFPPKPYFPDVIDVGGIHSRPGKPIPKDLEDFISQGKDGFILFSMGSAIKGDMMPDTKRKMILNVFSKLKQQVLWKWESETMPDLPKNVKLVKWLPQQDLLGHKNIKMFITHCGGGSTEESIYHGVPLIGIPMFADQPHNADLAKKHGFLVQLDWNSLAEENFSAAIQAILSDPKYLSNAKKISALFKDRPVDALELGVYWIE</sequence>
<dbReference type="SUPFAM" id="SSF53756">
    <property type="entry name" value="UDP-Glycosyltransferase/glycogen phosphorylase"/>
    <property type="match status" value="1"/>
</dbReference>